<organism evidence="2 3">
    <name type="scientific">Temnothorax longispinosus</name>
    <dbReference type="NCBI Taxonomy" id="300112"/>
    <lineage>
        <taxon>Eukaryota</taxon>
        <taxon>Metazoa</taxon>
        <taxon>Ecdysozoa</taxon>
        <taxon>Arthropoda</taxon>
        <taxon>Hexapoda</taxon>
        <taxon>Insecta</taxon>
        <taxon>Pterygota</taxon>
        <taxon>Neoptera</taxon>
        <taxon>Endopterygota</taxon>
        <taxon>Hymenoptera</taxon>
        <taxon>Apocrita</taxon>
        <taxon>Aculeata</taxon>
        <taxon>Formicoidea</taxon>
        <taxon>Formicidae</taxon>
        <taxon>Myrmicinae</taxon>
        <taxon>Temnothorax</taxon>
    </lineage>
</organism>
<feature type="compositionally biased region" description="Basic residues" evidence="1">
    <location>
        <begin position="54"/>
        <end position="65"/>
    </location>
</feature>
<evidence type="ECO:0000256" key="1">
    <source>
        <dbReference type="SAM" id="MobiDB-lite"/>
    </source>
</evidence>
<dbReference type="AlphaFoldDB" id="A0A4S2K8M0"/>
<evidence type="ECO:0000313" key="2">
    <source>
        <dbReference type="EMBL" id="TGZ45623.1"/>
    </source>
</evidence>
<sequence length="575" mass="63088">MAYAFFCRGQACIRDENPPSHPILHRVPYAPQCASLRSARRGASRRGGDVANNRRIRAGERRRGRGNAFAAEEQGGRKKGERTGAKNAIDTRAIDGMRRRGERWKGTHLLAVAKLDVPLDNATVIHHCGGLAPSLITAFDRGATPPPFGPPLDLTCRTRERAVFGADTDTARATPRVLPHLLRGPSTNRTRAILTGFMRAAGITRRNPYCAPYGQPRATSILTIPDYSAPLPLPRAPEPLAPSATRERVTLARARVHGRPRGAAPCRARAKTRGKRARRVYGLRAESLARFSKRSRRKLAARARRGNMAAASRTSAARSGAAAGLVMIGDTAGAPAASLPVAPLRVPRCCSPRFVPHGPGCRHPRTIVRTNAEAPPRKHRRPDGPRNAAVHLCATTSLFANTATGPRNPFRLHMPVLPVRGPRGSFHCYYYYRHRHTRRSLASEGTAGTFTQSHTASVSVASRLPSVLVEEPRRWAAEVGGNSERREGKFLRNCFFSKPEWEESGYFRRSLSLWQVVAFQAALKSLEDPSARAFLEHAGSYTRHSITLPGGRCIWTVLGCLSLYLGNETEHTLHQ</sequence>
<keyword evidence="3" id="KW-1185">Reference proteome</keyword>
<reference evidence="2 3" key="1">
    <citation type="journal article" date="2019" name="Philos. Trans. R. Soc. Lond., B, Biol. Sci.">
        <title>Ant behaviour and brain gene expression of defending hosts depend on the ecological success of the intruding social parasite.</title>
        <authorList>
            <person name="Kaur R."/>
            <person name="Stoldt M."/>
            <person name="Jongepier E."/>
            <person name="Feldmeyer B."/>
            <person name="Menzel F."/>
            <person name="Bornberg-Bauer E."/>
            <person name="Foitzik S."/>
        </authorList>
    </citation>
    <scope>NUCLEOTIDE SEQUENCE [LARGE SCALE GENOMIC DNA]</scope>
    <source>
        <tissue evidence="2">Whole body</tissue>
    </source>
</reference>
<dbReference type="EMBL" id="QBLH01003108">
    <property type="protein sequence ID" value="TGZ45623.1"/>
    <property type="molecule type" value="Genomic_DNA"/>
</dbReference>
<evidence type="ECO:0000313" key="3">
    <source>
        <dbReference type="Proteomes" id="UP000310200"/>
    </source>
</evidence>
<feature type="region of interest" description="Disordered" evidence="1">
    <location>
        <begin position="36"/>
        <end position="85"/>
    </location>
</feature>
<accession>A0A4S2K8M0</accession>
<proteinExistence type="predicted"/>
<feature type="region of interest" description="Disordered" evidence="1">
    <location>
        <begin position="256"/>
        <end position="277"/>
    </location>
</feature>
<dbReference type="Proteomes" id="UP000310200">
    <property type="component" value="Unassembled WGS sequence"/>
</dbReference>
<feature type="compositionally biased region" description="Basic and acidic residues" evidence="1">
    <location>
        <begin position="74"/>
        <end position="84"/>
    </location>
</feature>
<name>A0A4S2K8M0_9HYME</name>
<gene>
    <name evidence="2" type="ORF">DBV15_04709</name>
</gene>
<feature type="compositionally biased region" description="Basic residues" evidence="1">
    <location>
        <begin position="268"/>
        <end position="277"/>
    </location>
</feature>
<protein>
    <submittedName>
        <fullName evidence="2">Uncharacterized protein</fullName>
    </submittedName>
</protein>
<comment type="caution">
    <text evidence="2">The sequence shown here is derived from an EMBL/GenBank/DDBJ whole genome shotgun (WGS) entry which is preliminary data.</text>
</comment>